<accession>A0A2T2NZS0</accession>
<dbReference type="PANTHER" id="PTHR14097:SF9">
    <property type="entry name" value="EPIMERASE, PUTATIVE (AFU_ORTHOLOGUE AFUA_8G07320)-RELATED"/>
    <property type="match status" value="1"/>
</dbReference>
<name>A0A2T2NZS0_CORCC</name>
<dbReference type="InterPro" id="IPR036291">
    <property type="entry name" value="NAD(P)-bd_dom_sf"/>
</dbReference>
<organism evidence="1 2">
    <name type="scientific">Corynespora cassiicola Philippines</name>
    <dbReference type="NCBI Taxonomy" id="1448308"/>
    <lineage>
        <taxon>Eukaryota</taxon>
        <taxon>Fungi</taxon>
        <taxon>Dikarya</taxon>
        <taxon>Ascomycota</taxon>
        <taxon>Pezizomycotina</taxon>
        <taxon>Dothideomycetes</taxon>
        <taxon>Pleosporomycetidae</taxon>
        <taxon>Pleosporales</taxon>
        <taxon>Corynesporascaceae</taxon>
        <taxon>Corynespora</taxon>
    </lineage>
</organism>
<dbReference type="AlphaFoldDB" id="A0A2T2NZS0"/>
<dbReference type="OrthoDB" id="3535423at2759"/>
<evidence type="ECO:0008006" key="3">
    <source>
        <dbReference type="Google" id="ProtNLM"/>
    </source>
</evidence>
<dbReference type="SUPFAM" id="SSF51735">
    <property type="entry name" value="NAD(P)-binding Rossmann-fold domains"/>
    <property type="match status" value="1"/>
</dbReference>
<dbReference type="Gene3D" id="3.40.50.720">
    <property type="entry name" value="NAD(P)-binding Rossmann-like Domain"/>
    <property type="match status" value="1"/>
</dbReference>
<gene>
    <name evidence="1" type="ORF">BS50DRAFT_570339</name>
</gene>
<dbReference type="PANTHER" id="PTHR14097">
    <property type="entry name" value="OXIDOREDUCTASE HTATIP2"/>
    <property type="match status" value="1"/>
</dbReference>
<dbReference type="EMBL" id="KZ678131">
    <property type="protein sequence ID" value="PSN70903.1"/>
    <property type="molecule type" value="Genomic_DNA"/>
</dbReference>
<dbReference type="STRING" id="1448308.A0A2T2NZS0"/>
<reference evidence="1 2" key="1">
    <citation type="journal article" date="2018" name="Front. Microbiol.">
        <title>Genome-Wide Analysis of Corynespora cassiicola Leaf Fall Disease Putative Effectors.</title>
        <authorList>
            <person name="Lopez D."/>
            <person name="Ribeiro S."/>
            <person name="Label P."/>
            <person name="Fumanal B."/>
            <person name="Venisse J.S."/>
            <person name="Kohler A."/>
            <person name="de Oliveira R.R."/>
            <person name="Labutti K."/>
            <person name="Lipzen A."/>
            <person name="Lail K."/>
            <person name="Bauer D."/>
            <person name="Ohm R.A."/>
            <person name="Barry K.W."/>
            <person name="Spatafora J."/>
            <person name="Grigoriev I.V."/>
            <person name="Martin F.M."/>
            <person name="Pujade-Renaud V."/>
        </authorList>
    </citation>
    <scope>NUCLEOTIDE SEQUENCE [LARGE SCALE GENOMIC DNA]</scope>
    <source>
        <strain evidence="1 2">Philippines</strain>
    </source>
</reference>
<keyword evidence="2" id="KW-1185">Reference proteome</keyword>
<sequence>MKLIVAGPTGFVGGEIFFTTLQHPSVTSVVSLSRRAVTDPRIQDNKKWENIVVEDFEQYPDDIMARLQGAVGCIWAIGGLANKFPNYETLHKANVAYPIAAAQKFAEALAPKMERGHRFRFVFTSGAMAERDQQKQLWSMRDSRLVKGEAELGLLDIAKSMPDSFETLIARPGFVLGRGDFKSFVFGLAGQKNTISVQDLAFALVDMVIHGSDVFGGKNTFDNLSLVRRAQKLQKA</sequence>
<proteinExistence type="predicted"/>
<evidence type="ECO:0000313" key="2">
    <source>
        <dbReference type="Proteomes" id="UP000240883"/>
    </source>
</evidence>
<protein>
    <recommendedName>
        <fullName evidence="3">NAD(P)-binding domain-containing protein</fullName>
    </recommendedName>
</protein>
<dbReference type="Proteomes" id="UP000240883">
    <property type="component" value="Unassembled WGS sequence"/>
</dbReference>
<evidence type="ECO:0000313" key="1">
    <source>
        <dbReference type="EMBL" id="PSN70903.1"/>
    </source>
</evidence>